<dbReference type="Gene3D" id="3.40.50.11960">
    <property type="match status" value="1"/>
</dbReference>
<sequence>MLSFSPSCRILTVASTLERAVDLVEQIKALSPSQPVTEPEGGSDGTSIPWTISNKYYSADVHFLARSIKGLAPYQLQGVPAVIFVWGKGDAYKHHISRLAQDLKDLEPEVSLAVRLPTSSFPPGSRPKAEVEDEEEKSEDENDTDEFLSSHGFEFVDVTQIQIGDTDAKHDGIPSLPRVLDALSTIMWPSMHASTKSKSSSKANDRTAALLNWAQSSIDDSSVDFPSDDDLVVAQRGQGNLAPQARAQREMAELARWLEEDSESKDDPWKTAPQIVHSPTEESHDLASAWTTSHSGDGESTPRVSDGFDDDFTVFVSAPAASTTSAASDDLSQGDSSSVSFGRSSPSIADSSVDADRLIPSYSGVMYHSLGSHSDLGESHEDRLDDSDDNDSDDGLPTNEEIQQSAQRIFGTSSNQGMTSSRLPADQRTHDVEGLQDPDDDDNYNMAAFDLSHVLGALQGMKTEIAGIEDEQERRKAAARVALGLVYGLEREAQ</sequence>
<feature type="region of interest" description="Disordered" evidence="1">
    <location>
        <begin position="412"/>
        <end position="444"/>
    </location>
</feature>
<dbReference type="Proteomes" id="UP001383192">
    <property type="component" value="Unassembled WGS sequence"/>
</dbReference>
<evidence type="ECO:0000313" key="2">
    <source>
        <dbReference type="EMBL" id="KAK7056887.1"/>
    </source>
</evidence>
<feature type="compositionally biased region" description="Acidic residues" evidence="1">
    <location>
        <begin position="384"/>
        <end position="394"/>
    </location>
</feature>
<dbReference type="EMBL" id="JAYKXP010000006">
    <property type="protein sequence ID" value="KAK7056887.1"/>
    <property type="molecule type" value="Genomic_DNA"/>
</dbReference>
<reference evidence="2 3" key="1">
    <citation type="submission" date="2024-01" db="EMBL/GenBank/DDBJ databases">
        <title>A draft genome for a cacao thread blight-causing isolate of Paramarasmius palmivorus.</title>
        <authorList>
            <person name="Baruah I.K."/>
            <person name="Bukari Y."/>
            <person name="Amoako-Attah I."/>
            <person name="Meinhardt L.W."/>
            <person name="Bailey B.A."/>
            <person name="Cohen S.P."/>
        </authorList>
    </citation>
    <scope>NUCLEOTIDE SEQUENCE [LARGE SCALE GENOMIC DNA]</scope>
    <source>
        <strain evidence="2 3">GH-12</strain>
    </source>
</reference>
<feature type="compositionally biased region" description="Acidic residues" evidence="1">
    <location>
        <begin position="131"/>
        <end position="146"/>
    </location>
</feature>
<feature type="region of interest" description="Disordered" evidence="1">
    <location>
        <begin position="370"/>
        <end position="398"/>
    </location>
</feature>
<feature type="compositionally biased region" description="Basic and acidic residues" evidence="1">
    <location>
        <begin position="258"/>
        <end position="269"/>
    </location>
</feature>
<feature type="region of interest" description="Disordered" evidence="1">
    <location>
        <begin position="116"/>
        <end position="146"/>
    </location>
</feature>
<dbReference type="PANTHER" id="PTHR14659:SF1">
    <property type="entry name" value="ALPHA- AND GAMMA-ADAPTIN-BINDING PROTEIN P34"/>
    <property type="match status" value="1"/>
</dbReference>
<dbReference type="InterPro" id="IPR019341">
    <property type="entry name" value="Alpha/Gamma-adaptin-bd_p34"/>
</dbReference>
<protein>
    <submittedName>
        <fullName evidence="2">Uncharacterized protein</fullName>
    </submittedName>
</protein>
<dbReference type="AlphaFoldDB" id="A0AAW0DZ01"/>
<feature type="region of interest" description="Disordered" evidence="1">
    <location>
        <begin position="258"/>
        <end position="306"/>
    </location>
</feature>
<feature type="region of interest" description="Disordered" evidence="1">
    <location>
        <begin position="322"/>
        <end position="352"/>
    </location>
</feature>
<gene>
    <name evidence="2" type="ORF">VNI00_002604</name>
</gene>
<proteinExistence type="predicted"/>
<evidence type="ECO:0000313" key="3">
    <source>
        <dbReference type="Proteomes" id="UP001383192"/>
    </source>
</evidence>
<comment type="caution">
    <text evidence="2">The sequence shown here is derived from an EMBL/GenBank/DDBJ whole genome shotgun (WGS) entry which is preliminary data.</text>
</comment>
<feature type="compositionally biased region" description="Polar residues" evidence="1">
    <location>
        <begin position="412"/>
        <end position="422"/>
    </location>
</feature>
<keyword evidence="3" id="KW-1185">Reference proteome</keyword>
<name>A0AAW0DZ01_9AGAR</name>
<feature type="compositionally biased region" description="Low complexity" evidence="1">
    <location>
        <begin position="322"/>
        <end position="347"/>
    </location>
</feature>
<dbReference type="PANTHER" id="PTHR14659">
    <property type="entry name" value="ALPHA- AND GAMMA-ADAPTIN-BINDING PROTEIN P34"/>
    <property type="match status" value="1"/>
</dbReference>
<evidence type="ECO:0000256" key="1">
    <source>
        <dbReference type="SAM" id="MobiDB-lite"/>
    </source>
</evidence>
<organism evidence="2 3">
    <name type="scientific">Paramarasmius palmivorus</name>
    <dbReference type="NCBI Taxonomy" id="297713"/>
    <lineage>
        <taxon>Eukaryota</taxon>
        <taxon>Fungi</taxon>
        <taxon>Dikarya</taxon>
        <taxon>Basidiomycota</taxon>
        <taxon>Agaricomycotina</taxon>
        <taxon>Agaricomycetes</taxon>
        <taxon>Agaricomycetidae</taxon>
        <taxon>Agaricales</taxon>
        <taxon>Marasmiineae</taxon>
        <taxon>Marasmiaceae</taxon>
        <taxon>Paramarasmius</taxon>
    </lineage>
</organism>
<accession>A0AAW0DZ01</accession>
<feature type="compositionally biased region" description="Acidic residues" evidence="1">
    <location>
        <begin position="434"/>
        <end position="443"/>
    </location>
</feature>